<organism evidence="2 3">
    <name type="scientific">Crepidotus variabilis</name>
    <dbReference type="NCBI Taxonomy" id="179855"/>
    <lineage>
        <taxon>Eukaryota</taxon>
        <taxon>Fungi</taxon>
        <taxon>Dikarya</taxon>
        <taxon>Basidiomycota</taxon>
        <taxon>Agaricomycotina</taxon>
        <taxon>Agaricomycetes</taxon>
        <taxon>Agaricomycetidae</taxon>
        <taxon>Agaricales</taxon>
        <taxon>Agaricineae</taxon>
        <taxon>Crepidotaceae</taxon>
        <taxon>Crepidotus</taxon>
    </lineage>
</organism>
<dbReference type="InterPro" id="IPR028018">
    <property type="entry name" value="DUF4646"/>
</dbReference>
<reference evidence="2" key="1">
    <citation type="submission" date="2020-11" db="EMBL/GenBank/DDBJ databases">
        <authorList>
            <consortium name="DOE Joint Genome Institute"/>
            <person name="Ahrendt S."/>
            <person name="Riley R."/>
            <person name="Andreopoulos W."/>
            <person name="Labutti K."/>
            <person name="Pangilinan J."/>
            <person name="Ruiz-Duenas F.J."/>
            <person name="Barrasa J.M."/>
            <person name="Sanchez-Garcia M."/>
            <person name="Camarero S."/>
            <person name="Miyauchi S."/>
            <person name="Serrano A."/>
            <person name="Linde D."/>
            <person name="Babiker R."/>
            <person name="Drula E."/>
            <person name="Ayuso-Fernandez I."/>
            <person name="Pacheco R."/>
            <person name="Padilla G."/>
            <person name="Ferreira P."/>
            <person name="Barriuso J."/>
            <person name="Kellner H."/>
            <person name="Castanera R."/>
            <person name="Alfaro M."/>
            <person name="Ramirez L."/>
            <person name="Pisabarro A.G."/>
            <person name="Kuo A."/>
            <person name="Tritt A."/>
            <person name="Lipzen A."/>
            <person name="He G."/>
            <person name="Yan M."/>
            <person name="Ng V."/>
            <person name="Cullen D."/>
            <person name="Martin F."/>
            <person name="Rosso M.-N."/>
            <person name="Henrissat B."/>
            <person name="Hibbett D."/>
            <person name="Martinez A.T."/>
            <person name="Grigoriev I.V."/>
        </authorList>
    </citation>
    <scope>NUCLEOTIDE SEQUENCE</scope>
    <source>
        <strain evidence="2">CBS 506.95</strain>
    </source>
</reference>
<feature type="region of interest" description="Disordered" evidence="1">
    <location>
        <begin position="35"/>
        <end position="77"/>
    </location>
</feature>
<proteinExistence type="predicted"/>
<evidence type="ECO:0000313" key="2">
    <source>
        <dbReference type="EMBL" id="KAF9527200.1"/>
    </source>
</evidence>
<keyword evidence="3" id="KW-1185">Reference proteome</keyword>
<protein>
    <submittedName>
        <fullName evidence="2">Uncharacterized protein</fullName>
    </submittedName>
</protein>
<comment type="caution">
    <text evidence="2">The sequence shown here is derived from an EMBL/GenBank/DDBJ whole genome shotgun (WGS) entry which is preliminary data.</text>
</comment>
<dbReference type="AlphaFoldDB" id="A0A9P6EDX2"/>
<evidence type="ECO:0000256" key="1">
    <source>
        <dbReference type="SAM" id="MobiDB-lite"/>
    </source>
</evidence>
<dbReference type="Proteomes" id="UP000807306">
    <property type="component" value="Unassembled WGS sequence"/>
</dbReference>
<dbReference type="Pfam" id="PF15496">
    <property type="entry name" value="DUF4646"/>
    <property type="match status" value="1"/>
</dbReference>
<evidence type="ECO:0000313" key="3">
    <source>
        <dbReference type="Proteomes" id="UP000807306"/>
    </source>
</evidence>
<sequence>MIDSPSDPFQNAVLTSQADVAAEIEAATTGSFVSVPAADIGSPVPKPKPLAEEPIIEQNRAHSPARRSTSVGVTAPPFYTSEGYSYQSLEADQKRNHTLPNSRGFPGDDYSPSPSALVYTDEPRQGTTRQVADASGAYRTSTAQSLQYTYAATPPGYSTALASTTYPSSISALPPPSFSRPPPPRGVSSLLSCSYAKFKPIFVVARGNGGRRLHKGFTMGLPPYPQVTSAAREGFEGSHPFVTHDVNEVDWMQFLTHLRAAGALTEKDKRRSSVPIINWIPIINELTVYSVQQIMQLNKKSNVAKVVDDWNHHFFEPRKARVILMRGSTKLSGRDERPIGELYSPPQAQALPFDFPETSAEAGHFRLEDDEELLVGQQVRRWSWFGQRNGNVDETTMTTLKKGKKKEVNKDNVYRLFVVPL</sequence>
<name>A0A9P6EDX2_9AGAR</name>
<dbReference type="EMBL" id="MU157863">
    <property type="protein sequence ID" value="KAF9527200.1"/>
    <property type="molecule type" value="Genomic_DNA"/>
</dbReference>
<dbReference type="OrthoDB" id="5314275at2759"/>
<accession>A0A9P6EDX2</accession>
<gene>
    <name evidence="2" type="ORF">CPB83DRAFT_856542</name>
</gene>